<dbReference type="Gene3D" id="2.60.40.1240">
    <property type="match status" value="1"/>
</dbReference>
<name>A0A918TYJ2_STRCJ</name>
<accession>A0A918TYJ2</accession>
<sequence>MSQPQMSQPQWTNPAPKKRMSTTKILLLVLAGVMALAFAGCTALVVGVGKAVDDEVSGQPKKVSGKGVDDGKSATLGRDIVKLNNGLEVAPGIPEKYSPDETAASTDAFNYKVRVTFTNNGDKDIDLNLATIKAATDGGATKEIVDSVNNVGMLNGGTLAPGQTTKMTFGFSTEKKPTYVNVDVTPGLFKTAHFTYKF</sequence>
<reference evidence="2" key="1">
    <citation type="journal article" date="2014" name="Int. J. Syst. Evol. Microbiol.">
        <title>Complete genome sequence of Corynebacterium casei LMG S-19264T (=DSM 44701T), isolated from a smear-ripened cheese.</title>
        <authorList>
            <consortium name="US DOE Joint Genome Institute (JGI-PGF)"/>
            <person name="Walter F."/>
            <person name="Albersmeier A."/>
            <person name="Kalinowski J."/>
            <person name="Ruckert C."/>
        </authorList>
    </citation>
    <scope>NUCLEOTIDE SEQUENCE</scope>
    <source>
        <strain evidence="2">JCM 4633</strain>
    </source>
</reference>
<dbReference type="AlphaFoldDB" id="A0A918TYJ2"/>
<proteinExistence type="predicted"/>
<gene>
    <name evidence="2" type="ORF">GCM10010507_51350</name>
</gene>
<dbReference type="EMBL" id="BMVB01000022">
    <property type="protein sequence ID" value="GHC67091.1"/>
    <property type="molecule type" value="Genomic_DNA"/>
</dbReference>
<comment type="caution">
    <text evidence="2">The sequence shown here is derived from an EMBL/GenBank/DDBJ whole genome shotgun (WGS) entry which is preliminary data.</text>
</comment>
<reference evidence="2" key="2">
    <citation type="submission" date="2020-09" db="EMBL/GenBank/DDBJ databases">
        <authorList>
            <person name="Sun Q."/>
            <person name="Ohkuma M."/>
        </authorList>
    </citation>
    <scope>NUCLEOTIDE SEQUENCE</scope>
    <source>
        <strain evidence="2">JCM 4633</strain>
    </source>
</reference>
<evidence type="ECO:0000313" key="2">
    <source>
        <dbReference type="EMBL" id="GHC67091.1"/>
    </source>
</evidence>
<keyword evidence="1" id="KW-0732">Signal</keyword>
<evidence type="ECO:0000313" key="3">
    <source>
        <dbReference type="Proteomes" id="UP000646244"/>
    </source>
</evidence>
<evidence type="ECO:0008006" key="4">
    <source>
        <dbReference type="Google" id="ProtNLM"/>
    </source>
</evidence>
<protein>
    <recommendedName>
        <fullName evidence="4">DUF4352 domain-containing protein</fullName>
    </recommendedName>
</protein>
<organism evidence="2 3">
    <name type="scientific">Streptomyces cinnamoneus</name>
    <name type="common">Streptoverticillium cinnamoneum</name>
    <dbReference type="NCBI Taxonomy" id="53446"/>
    <lineage>
        <taxon>Bacteria</taxon>
        <taxon>Bacillati</taxon>
        <taxon>Actinomycetota</taxon>
        <taxon>Actinomycetes</taxon>
        <taxon>Kitasatosporales</taxon>
        <taxon>Streptomycetaceae</taxon>
        <taxon>Streptomyces</taxon>
        <taxon>Streptomyces cinnamoneus group</taxon>
    </lineage>
</organism>
<dbReference type="InterPro" id="IPR029050">
    <property type="entry name" value="Immunoprotect_excell_Ig-like"/>
</dbReference>
<dbReference type="Proteomes" id="UP000646244">
    <property type="component" value="Unassembled WGS sequence"/>
</dbReference>
<evidence type="ECO:0000256" key="1">
    <source>
        <dbReference type="ARBA" id="ARBA00022729"/>
    </source>
</evidence>